<dbReference type="EMBL" id="BMXA01000014">
    <property type="protein sequence ID" value="GHA22493.1"/>
    <property type="molecule type" value="Genomic_DNA"/>
</dbReference>
<reference evidence="1" key="2">
    <citation type="submission" date="2020-09" db="EMBL/GenBank/DDBJ databases">
        <authorList>
            <person name="Sun Q."/>
            <person name="Kim S."/>
        </authorList>
    </citation>
    <scope>NUCLEOTIDE SEQUENCE</scope>
    <source>
        <strain evidence="1">KCTC 12711</strain>
    </source>
</reference>
<dbReference type="AlphaFoldDB" id="A0A918VRK2"/>
<gene>
    <name evidence="1" type="ORF">GCM10008090_35270</name>
</gene>
<keyword evidence="2" id="KW-1185">Reference proteome</keyword>
<evidence type="ECO:0000313" key="2">
    <source>
        <dbReference type="Proteomes" id="UP000614811"/>
    </source>
</evidence>
<organism evidence="1 2">
    <name type="scientific">Arenicella chitinivorans</name>
    <dbReference type="NCBI Taxonomy" id="1329800"/>
    <lineage>
        <taxon>Bacteria</taxon>
        <taxon>Pseudomonadati</taxon>
        <taxon>Pseudomonadota</taxon>
        <taxon>Gammaproteobacteria</taxon>
        <taxon>Arenicellales</taxon>
        <taxon>Arenicellaceae</taxon>
        <taxon>Arenicella</taxon>
    </lineage>
</organism>
<name>A0A918VRK2_9GAMM</name>
<proteinExistence type="predicted"/>
<accession>A0A918VRK2</accession>
<protein>
    <submittedName>
        <fullName evidence="1">Uncharacterized protein</fullName>
    </submittedName>
</protein>
<comment type="caution">
    <text evidence="1">The sequence shown here is derived from an EMBL/GenBank/DDBJ whole genome shotgun (WGS) entry which is preliminary data.</text>
</comment>
<reference evidence="1" key="1">
    <citation type="journal article" date="2014" name="Int. J. Syst. Evol. Microbiol.">
        <title>Complete genome sequence of Corynebacterium casei LMG S-19264T (=DSM 44701T), isolated from a smear-ripened cheese.</title>
        <authorList>
            <consortium name="US DOE Joint Genome Institute (JGI-PGF)"/>
            <person name="Walter F."/>
            <person name="Albersmeier A."/>
            <person name="Kalinowski J."/>
            <person name="Ruckert C."/>
        </authorList>
    </citation>
    <scope>NUCLEOTIDE SEQUENCE</scope>
    <source>
        <strain evidence="1">KCTC 12711</strain>
    </source>
</reference>
<dbReference type="Proteomes" id="UP000614811">
    <property type="component" value="Unassembled WGS sequence"/>
</dbReference>
<sequence>MSRKLRPYQSVEKVFAQRAEAHLHELLIHIDRDLNTEVGYQIYCDELNHPIEGKFEINIATERTEISLEEMLRVAD</sequence>
<evidence type="ECO:0000313" key="1">
    <source>
        <dbReference type="EMBL" id="GHA22493.1"/>
    </source>
</evidence>